<dbReference type="OrthoDB" id="196709at2759"/>
<sequence>MATTTQWRKILYEKQDYADNYVDASFLNELRKNLFVRAYDYQTLVVESTCITQQFTSIALFIAMFFCMEDHSVSPQAFWVLASLLTICGYTSNMMMLKFQGSEVTIELFLRHLKTCLLFQGFSAALSPLLVSLTETISTDTIYAMTTVMLLANLLFYNYQSSEESVPGALSLNAAVFASVCLASRLHTPWHAFTTVTTSFELFALWPLFRRNLKTWNQTTHVIFSLILTCVCIICLGSKTFVGAVLYTLVVLFVTCVCPAWLYRLQPHKNNIYGPWDEATPT</sequence>
<evidence type="ECO:0000313" key="9">
    <source>
        <dbReference type="EMBL" id="CAG5123554.1"/>
    </source>
</evidence>
<evidence type="ECO:0000256" key="5">
    <source>
        <dbReference type="ARBA" id="ARBA00022692"/>
    </source>
</evidence>
<evidence type="ECO:0000256" key="4">
    <source>
        <dbReference type="ARBA" id="ARBA00022502"/>
    </source>
</evidence>
<evidence type="ECO:0000256" key="8">
    <source>
        <dbReference type="SAM" id="Phobius"/>
    </source>
</evidence>
<keyword evidence="7 8" id="KW-0472">Membrane</keyword>
<dbReference type="Proteomes" id="UP000678393">
    <property type="component" value="Unassembled WGS sequence"/>
</dbReference>
<evidence type="ECO:0000256" key="3">
    <source>
        <dbReference type="ARBA" id="ARBA00008321"/>
    </source>
</evidence>
<evidence type="ECO:0008006" key="11">
    <source>
        <dbReference type="Google" id="ProtNLM"/>
    </source>
</evidence>
<feature type="transmembrane region" description="Helical" evidence="8">
    <location>
        <begin position="245"/>
        <end position="263"/>
    </location>
</feature>
<reference evidence="9" key="1">
    <citation type="submission" date="2021-04" db="EMBL/GenBank/DDBJ databases">
        <authorList>
            <consortium name="Molecular Ecology Group"/>
        </authorList>
    </citation>
    <scope>NUCLEOTIDE SEQUENCE</scope>
</reference>
<evidence type="ECO:0000256" key="6">
    <source>
        <dbReference type="ARBA" id="ARBA00022989"/>
    </source>
</evidence>
<evidence type="ECO:0000256" key="1">
    <source>
        <dbReference type="ARBA" id="ARBA00004141"/>
    </source>
</evidence>
<comment type="pathway">
    <text evidence="2">Glycolipid biosynthesis; glycosylphosphatidylinositol-anchor biosynthesis.</text>
</comment>
<evidence type="ECO:0000256" key="7">
    <source>
        <dbReference type="ARBA" id="ARBA00023136"/>
    </source>
</evidence>
<keyword evidence="10" id="KW-1185">Reference proteome</keyword>
<feature type="transmembrane region" description="Helical" evidence="8">
    <location>
        <begin position="221"/>
        <end position="239"/>
    </location>
</feature>
<dbReference type="PANTHER" id="PTHR12982">
    <property type="entry name" value="PHOSPHATIDYLINOSITOL GLYCAN, CLASS C"/>
    <property type="match status" value="1"/>
</dbReference>
<proteinExistence type="inferred from homology"/>
<evidence type="ECO:0000313" key="10">
    <source>
        <dbReference type="Proteomes" id="UP000678393"/>
    </source>
</evidence>
<dbReference type="InterPro" id="IPR009450">
    <property type="entry name" value="Plno_GlcNAc_GPI2"/>
</dbReference>
<evidence type="ECO:0000256" key="2">
    <source>
        <dbReference type="ARBA" id="ARBA00004687"/>
    </source>
</evidence>
<protein>
    <recommendedName>
        <fullName evidence="11">Phosphatidylinositol N-acetylglucosaminyltransferase subunit C</fullName>
    </recommendedName>
</protein>
<gene>
    <name evidence="9" type="ORF">CUNI_LOCUS9112</name>
</gene>
<comment type="caution">
    <text evidence="9">The sequence shown here is derived from an EMBL/GenBank/DDBJ whole genome shotgun (WGS) entry which is preliminary data.</text>
</comment>
<feature type="transmembrane region" description="Helical" evidence="8">
    <location>
        <begin position="44"/>
        <end position="66"/>
    </location>
</feature>
<keyword evidence="5 8" id="KW-0812">Transmembrane</keyword>
<dbReference type="PANTHER" id="PTHR12982:SF0">
    <property type="entry name" value="PHOSPHATIDYLINOSITOL N-ACETYLGLUCOSAMINYLTRANSFERASE SUBUNIT C"/>
    <property type="match status" value="1"/>
</dbReference>
<dbReference type="Pfam" id="PF06432">
    <property type="entry name" value="GPI2"/>
    <property type="match status" value="1"/>
</dbReference>
<keyword evidence="6 8" id="KW-1133">Transmembrane helix</keyword>
<keyword evidence="4" id="KW-0337">GPI-anchor biosynthesis</keyword>
<dbReference type="GO" id="GO:0006506">
    <property type="term" value="P:GPI anchor biosynthetic process"/>
    <property type="evidence" value="ECO:0007669"/>
    <property type="project" value="UniProtKB-KW"/>
</dbReference>
<dbReference type="GO" id="GO:0000506">
    <property type="term" value="C:glycosylphosphatidylinositol-N-acetylglucosaminyltransferase (GPI-GnT) complex"/>
    <property type="evidence" value="ECO:0007669"/>
    <property type="project" value="TreeGrafter"/>
</dbReference>
<comment type="similarity">
    <text evidence="3">Belongs to the PIGC family.</text>
</comment>
<accession>A0A8S3Z2D8</accession>
<feature type="transmembrane region" description="Helical" evidence="8">
    <location>
        <begin position="78"/>
        <end position="97"/>
    </location>
</feature>
<name>A0A8S3Z2D8_9EUPU</name>
<comment type="subcellular location">
    <subcellularLocation>
        <location evidence="1">Membrane</location>
        <topology evidence="1">Multi-pass membrane protein</topology>
    </subcellularLocation>
</comment>
<organism evidence="9 10">
    <name type="scientific">Candidula unifasciata</name>
    <dbReference type="NCBI Taxonomy" id="100452"/>
    <lineage>
        <taxon>Eukaryota</taxon>
        <taxon>Metazoa</taxon>
        <taxon>Spiralia</taxon>
        <taxon>Lophotrochozoa</taxon>
        <taxon>Mollusca</taxon>
        <taxon>Gastropoda</taxon>
        <taxon>Heterobranchia</taxon>
        <taxon>Euthyneura</taxon>
        <taxon>Panpulmonata</taxon>
        <taxon>Eupulmonata</taxon>
        <taxon>Stylommatophora</taxon>
        <taxon>Helicina</taxon>
        <taxon>Helicoidea</taxon>
        <taxon>Geomitridae</taxon>
        <taxon>Candidula</taxon>
    </lineage>
</organism>
<dbReference type="AlphaFoldDB" id="A0A8S3Z2D8"/>
<dbReference type="PIRSF" id="PIRSF016104">
    <property type="entry name" value="GPI2"/>
    <property type="match status" value="1"/>
</dbReference>
<dbReference type="EMBL" id="CAJHNH020001556">
    <property type="protein sequence ID" value="CAG5123554.1"/>
    <property type="molecule type" value="Genomic_DNA"/>
</dbReference>